<dbReference type="OrthoDB" id="9771038at2"/>
<dbReference type="Gene3D" id="2.40.110.20">
    <property type="match status" value="1"/>
</dbReference>
<dbReference type="Proteomes" id="UP000199337">
    <property type="component" value="Unassembled WGS sequence"/>
</dbReference>
<sequence>MSFPDRNNPYNFDAFLAQRDNFDYYRDDPFLQRIVKKYAGDEWDQLNNKLLAFSPKVSFRWRDLADGIARPEVHPRLLHYDAHNHRIDRIVRPMETSVLEREIFSAGLFSGKTTPWEHFVKRLLIHQNGEFGVTCPLACTEGLVALIEHYPDHGVPELDGILRHCKEGIDGDFGIGAQFMSEIQGGSDIPSNLLEAVPDGKNYRLYGNKFFCSAMHADYAVVTAKVTGSEKVGTFVVPAWLPGDKEKERRNGCTINRIKWKMGTCELPTAEVDYNGAVAYAVGPTDKGVANAVGIVLTLSRIAVGISSGAAMLRAAREARMYSEFRDVFGSKISQFPLAARQIKAVMDTSQRTIAGAFKLYDTYIKLGRKLVPGLKSAVPLEVLKQRFILRELILMQKITTAYEAVDVIRTALSVFGGHGVMEEFSSLPRLFRDAIVNELWEGPRNVLLTQIYRDMQRAAQWFDPAEFVRNTLDGVPQEKVNQFSATLIRLMTRPVLAGVNADSLAAAGEWEEFCDDFFRTYQAQALAEVDEDRDLPA</sequence>
<dbReference type="InterPro" id="IPR036250">
    <property type="entry name" value="AcylCo_DH-like_C"/>
</dbReference>
<organism evidence="7 8">
    <name type="scientific">Desulfotruncus arcticus DSM 17038</name>
    <dbReference type="NCBI Taxonomy" id="1121424"/>
    <lineage>
        <taxon>Bacteria</taxon>
        <taxon>Bacillati</taxon>
        <taxon>Bacillota</taxon>
        <taxon>Clostridia</taxon>
        <taxon>Eubacteriales</taxon>
        <taxon>Desulfallaceae</taxon>
        <taxon>Desulfotruncus</taxon>
    </lineage>
</organism>
<proteinExistence type="inferred from homology"/>
<evidence type="ECO:0000313" key="7">
    <source>
        <dbReference type="EMBL" id="SFG82739.1"/>
    </source>
</evidence>
<dbReference type="InterPro" id="IPR006091">
    <property type="entry name" value="Acyl-CoA_Oxase/DH_mid-dom"/>
</dbReference>
<evidence type="ECO:0000256" key="2">
    <source>
        <dbReference type="ARBA" id="ARBA00022630"/>
    </source>
</evidence>
<gene>
    <name evidence="7" type="ORF">SAMN05660649_02828</name>
</gene>
<dbReference type="SUPFAM" id="SSF56645">
    <property type="entry name" value="Acyl-CoA dehydrogenase NM domain-like"/>
    <property type="match status" value="1"/>
</dbReference>
<dbReference type="GO" id="GO:0003995">
    <property type="term" value="F:acyl-CoA dehydrogenase activity"/>
    <property type="evidence" value="ECO:0007669"/>
    <property type="project" value="TreeGrafter"/>
</dbReference>
<dbReference type="RefSeq" id="WP_092472032.1">
    <property type="nucleotide sequence ID" value="NZ_FOOX01000010.1"/>
</dbReference>
<dbReference type="PANTHER" id="PTHR42707:SF2">
    <property type="entry name" value="ACD11 DEHYDROGENASE"/>
    <property type="match status" value="1"/>
</dbReference>
<feature type="domain" description="Acyl-CoA oxidase/dehydrogenase middle" evidence="6">
    <location>
        <begin position="178"/>
        <end position="274"/>
    </location>
</feature>
<dbReference type="InterPro" id="IPR009100">
    <property type="entry name" value="AcylCoA_DH/oxidase_NM_dom_sf"/>
</dbReference>
<dbReference type="Gene3D" id="1.20.140.10">
    <property type="entry name" value="Butyryl-CoA Dehydrogenase, subunit A, domain 3"/>
    <property type="match status" value="1"/>
</dbReference>
<dbReference type="InterPro" id="IPR052904">
    <property type="entry name" value="Acyl-CoA_dehydrogenase-like"/>
</dbReference>
<dbReference type="AlphaFoldDB" id="A0A1I2V2S6"/>
<dbReference type="STRING" id="341036.SAMN05660649_02828"/>
<comment type="cofactor">
    <cofactor evidence="4">
        <name>FAD</name>
        <dbReference type="ChEBI" id="CHEBI:57692"/>
    </cofactor>
</comment>
<evidence type="ECO:0000256" key="3">
    <source>
        <dbReference type="ARBA" id="ARBA00022827"/>
    </source>
</evidence>
<protein>
    <submittedName>
        <fullName evidence="7">Acyl-CoA dehydrogenase</fullName>
    </submittedName>
</protein>
<keyword evidence="3 4" id="KW-0274">FAD</keyword>
<accession>A0A1I2V2S6</accession>
<dbReference type="Pfam" id="PF00441">
    <property type="entry name" value="Acyl-CoA_dh_1"/>
    <property type="match status" value="1"/>
</dbReference>
<dbReference type="InterPro" id="IPR009075">
    <property type="entry name" value="AcylCo_DH/oxidase_C"/>
</dbReference>
<evidence type="ECO:0000256" key="1">
    <source>
        <dbReference type="ARBA" id="ARBA00009347"/>
    </source>
</evidence>
<name>A0A1I2V2S6_9FIRM</name>
<dbReference type="PANTHER" id="PTHR42707">
    <property type="entry name" value="ACYL-COA DEHYDROGENASE"/>
    <property type="match status" value="1"/>
</dbReference>
<evidence type="ECO:0000256" key="4">
    <source>
        <dbReference type="RuleBase" id="RU362125"/>
    </source>
</evidence>
<dbReference type="SUPFAM" id="SSF47203">
    <property type="entry name" value="Acyl-CoA dehydrogenase C-terminal domain-like"/>
    <property type="match status" value="1"/>
</dbReference>
<dbReference type="EMBL" id="FOOX01000010">
    <property type="protein sequence ID" value="SFG82739.1"/>
    <property type="molecule type" value="Genomic_DNA"/>
</dbReference>
<reference evidence="8" key="1">
    <citation type="submission" date="2016-10" db="EMBL/GenBank/DDBJ databases">
        <authorList>
            <person name="Varghese N."/>
            <person name="Submissions S."/>
        </authorList>
    </citation>
    <scope>NUCLEOTIDE SEQUENCE [LARGE SCALE GENOMIC DNA]</scope>
    <source>
        <strain evidence="8">DSM 17038</strain>
    </source>
</reference>
<feature type="domain" description="Acyl-CoA dehydrogenase/oxidase C-terminal" evidence="5">
    <location>
        <begin position="391"/>
        <end position="456"/>
    </location>
</feature>
<dbReference type="Pfam" id="PF02770">
    <property type="entry name" value="Acyl-CoA_dh_M"/>
    <property type="match status" value="1"/>
</dbReference>
<evidence type="ECO:0000259" key="6">
    <source>
        <dbReference type="Pfam" id="PF02770"/>
    </source>
</evidence>
<evidence type="ECO:0000313" key="8">
    <source>
        <dbReference type="Proteomes" id="UP000199337"/>
    </source>
</evidence>
<evidence type="ECO:0000259" key="5">
    <source>
        <dbReference type="Pfam" id="PF00441"/>
    </source>
</evidence>
<keyword evidence="2 4" id="KW-0285">Flavoprotein</keyword>
<comment type="similarity">
    <text evidence="1 4">Belongs to the acyl-CoA dehydrogenase family.</text>
</comment>
<keyword evidence="8" id="KW-1185">Reference proteome</keyword>
<keyword evidence="4" id="KW-0560">Oxidoreductase</keyword>